<organism evidence="4 5">
    <name type="scientific">Planococcus lenghuensis</name>
    <dbReference type="NCBI Taxonomy" id="2213202"/>
    <lineage>
        <taxon>Bacteria</taxon>
        <taxon>Bacillati</taxon>
        <taxon>Bacillota</taxon>
        <taxon>Bacilli</taxon>
        <taxon>Bacillales</taxon>
        <taxon>Caryophanaceae</taxon>
        <taxon>Planococcus</taxon>
    </lineage>
</organism>
<dbReference type="Pfam" id="PF00583">
    <property type="entry name" value="Acetyltransf_1"/>
    <property type="match status" value="1"/>
</dbReference>
<dbReference type="PANTHER" id="PTHR43800:SF1">
    <property type="entry name" value="PEPTIDYL-LYSINE N-ACETYLTRANSFERASE YJAB"/>
    <property type="match status" value="1"/>
</dbReference>
<gene>
    <name evidence="4" type="ORF">B0X71_11620</name>
</gene>
<keyword evidence="2" id="KW-0012">Acyltransferase</keyword>
<dbReference type="Proteomes" id="UP000188184">
    <property type="component" value="Chromosome"/>
</dbReference>
<dbReference type="SUPFAM" id="SSF55729">
    <property type="entry name" value="Acyl-CoA N-acyltransferases (Nat)"/>
    <property type="match status" value="1"/>
</dbReference>
<dbReference type="PROSITE" id="PS51186">
    <property type="entry name" value="GNAT"/>
    <property type="match status" value="1"/>
</dbReference>
<reference evidence="4 5" key="1">
    <citation type="submission" date="2017-02" db="EMBL/GenBank/DDBJ databases">
        <title>The complete genomic sequence of a novel cold adapted crude oil-degrading bacterium Planococcus qaidamina Y42.</title>
        <authorList>
            <person name="Yang R."/>
        </authorList>
    </citation>
    <scope>NUCLEOTIDE SEQUENCE [LARGE SCALE GENOMIC DNA]</scope>
    <source>
        <strain evidence="4 5">Y42</strain>
    </source>
</reference>
<evidence type="ECO:0000256" key="2">
    <source>
        <dbReference type="ARBA" id="ARBA00023315"/>
    </source>
</evidence>
<dbReference type="Gene3D" id="3.40.630.30">
    <property type="match status" value="1"/>
</dbReference>
<sequence>MLYRYKKSLEKIAMGLMSFMPKERDLKKLQQTMHKYEENPDWQLFLWKEDDDYVGLVGVELEERGFVIHHVSVNPSHRGEGIGHEMIAKLQEIMRDKEMHATEETEAFIRKCPIKKGGL</sequence>
<evidence type="ECO:0000313" key="5">
    <source>
        <dbReference type="Proteomes" id="UP000188184"/>
    </source>
</evidence>
<protein>
    <submittedName>
        <fullName evidence="4">GNAT family N-acetyltransferase</fullName>
    </submittedName>
</protein>
<dbReference type="GO" id="GO:0016747">
    <property type="term" value="F:acyltransferase activity, transferring groups other than amino-acyl groups"/>
    <property type="evidence" value="ECO:0007669"/>
    <property type="project" value="InterPro"/>
</dbReference>
<dbReference type="InterPro" id="IPR000182">
    <property type="entry name" value="GNAT_dom"/>
</dbReference>
<keyword evidence="5" id="KW-1185">Reference proteome</keyword>
<dbReference type="RefSeq" id="WP_077589559.1">
    <property type="nucleotide sequence ID" value="NZ_CP019640.1"/>
</dbReference>
<dbReference type="CDD" id="cd04301">
    <property type="entry name" value="NAT_SF"/>
    <property type="match status" value="1"/>
</dbReference>
<evidence type="ECO:0000256" key="1">
    <source>
        <dbReference type="ARBA" id="ARBA00022679"/>
    </source>
</evidence>
<accession>A0A1Q2KZP7</accession>
<keyword evidence="1 4" id="KW-0808">Transferase</keyword>
<evidence type="ECO:0000313" key="4">
    <source>
        <dbReference type="EMBL" id="AQQ53661.1"/>
    </source>
</evidence>
<dbReference type="KEGG" id="pmar:B0X71_11620"/>
<proteinExistence type="predicted"/>
<dbReference type="EMBL" id="CP019640">
    <property type="protein sequence ID" value="AQQ53661.1"/>
    <property type="molecule type" value="Genomic_DNA"/>
</dbReference>
<dbReference type="AlphaFoldDB" id="A0A1Q2KZP7"/>
<dbReference type="InterPro" id="IPR016181">
    <property type="entry name" value="Acyl_CoA_acyltransferase"/>
</dbReference>
<feature type="domain" description="N-acetyltransferase" evidence="3">
    <location>
        <begin position="3"/>
        <end position="119"/>
    </location>
</feature>
<dbReference type="OrthoDB" id="2189687at2"/>
<evidence type="ECO:0000259" key="3">
    <source>
        <dbReference type="PROSITE" id="PS51186"/>
    </source>
</evidence>
<dbReference type="PANTHER" id="PTHR43800">
    <property type="entry name" value="PEPTIDYL-LYSINE N-ACETYLTRANSFERASE YJAB"/>
    <property type="match status" value="1"/>
</dbReference>
<name>A0A1Q2KZP7_9BACL</name>